<keyword evidence="1" id="KW-0472">Membrane</keyword>
<reference evidence="4" key="1">
    <citation type="submission" date="2023-01" db="EMBL/GenBank/DDBJ databases">
        <title>Metagenome sequencing of chrysophaentin producing Chrysophaeum taylorii.</title>
        <authorList>
            <person name="Davison J."/>
            <person name="Bewley C."/>
        </authorList>
    </citation>
    <scope>NUCLEOTIDE SEQUENCE</scope>
    <source>
        <strain evidence="4">NIES-1699</strain>
    </source>
</reference>
<comment type="domain">
    <text evidence="1">The twin CX3C motif contains 4 conserved Cys residues that form 2 disulfide bonds in the mitochondrial intermembrane space.</text>
</comment>
<dbReference type="GO" id="GO:0005743">
    <property type="term" value="C:mitochondrial inner membrane"/>
    <property type="evidence" value="ECO:0007669"/>
    <property type="project" value="UniProtKB-SubCell"/>
</dbReference>
<keyword evidence="5" id="KW-1185">Reference proteome</keyword>
<proteinExistence type="inferred from homology"/>
<keyword evidence="1" id="KW-0653">Protein transport</keyword>
<evidence type="ECO:0000259" key="3">
    <source>
        <dbReference type="Pfam" id="PF02953"/>
    </source>
</evidence>
<feature type="domain" description="Tim10-like" evidence="3">
    <location>
        <begin position="60"/>
        <end position="117"/>
    </location>
</feature>
<dbReference type="Proteomes" id="UP001230188">
    <property type="component" value="Unassembled WGS sequence"/>
</dbReference>
<evidence type="ECO:0000256" key="1">
    <source>
        <dbReference type="RuleBase" id="RU367043"/>
    </source>
</evidence>
<comment type="caution">
    <text evidence="4">The sequence shown here is derived from an EMBL/GenBank/DDBJ whole genome shotgun (WGS) entry which is preliminary data.</text>
</comment>
<comment type="subunit">
    <text evidence="1">Heterohexamer.</text>
</comment>
<evidence type="ECO:0000313" key="5">
    <source>
        <dbReference type="Proteomes" id="UP001230188"/>
    </source>
</evidence>
<dbReference type="Pfam" id="PF02953">
    <property type="entry name" value="zf-Tim10_DDP"/>
    <property type="match status" value="1"/>
</dbReference>
<dbReference type="EMBL" id="JAQMWT010000317">
    <property type="protein sequence ID" value="KAJ8605131.1"/>
    <property type="molecule type" value="Genomic_DNA"/>
</dbReference>
<dbReference type="AlphaFoldDB" id="A0AAD7XMY4"/>
<keyword evidence="1" id="KW-0999">Mitochondrion inner membrane</keyword>
<keyword evidence="1" id="KW-0813">Transport</keyword>
<comment type="function">
    <text evidence="1">Mitochondrial intermembrane chaperone that participates in the import and insertion of some multi-pass transmembrane proteins into the mitochondrial inner membrane. Also required for the transfer of beta-barrel precursors from the TOM complex to the sorting and assembly machinery (SAM complex) of the outer membrane. Acts as a chaperone-like protein that protects the hydrophobic precursors from aggregation and guide them through the mitochondrial intermembrane space.</text>
</comment>
<organism evidence="4 5">
    <name type="scientific">Chrysophaeum taylorii</name>
    <dbReference type="NCBI Taxonomy" id="2483200"/>
    <lineage>
        <taxon>Eukaryota</taxon>
        <taxon>Sar</taxon>
        <taxon>Stramenopiles</taxon>
        <taxon>Ochrophyta</taxon>
        <taxon>Pelagophyceae</taxon>
        <taxon>Pelagomonadales</taxon>
        <taxon>Pelagomonadaceae</taxon>
        <taxon>Chrysophaeum</taxon>
    </lineage>
</organism>
<dbReference type="SUPFAM" id="SSF144122">
    <property type="entry name" value="Tim10-like"/>
    <property type="match status" value="1"/>
</dbReference>
<evidence type="ECO:0000256" key="2">
    <source>
        <dbReference type="SAM" id="MobiDB-lite"/>
    </source>
</evidence>
<keyword evidence="1" id="KW-0811">Translocation</keyword>
<sequence>MNFFGGRSRKDESSSDQIAPEKTDVMAGESYDSSPPTNFAAGGDGGITNSASPEALQRLVMQEQQKALVHQVVAKLTEVSFDLCVDKPEAALTTRQRACVHTIVGKYLDTSEFVVGRALKGRQP</sequence>
<keyword evidence="1" id="KW-0143">Chaperone</keyword>
<dbReference type="InterPro" id="IPR035427">
    <property type="entry name" value="Tim10-like_dom_sf"/>
</dbReference>
<evidence type="ECO:0000313" key="4">
    <source>
        <dbReference type="EMBL" id="KAJ8605131.1"/>
    </source>
</evidence>
<comment type="subcellular location">
    <subcellularLocation>
        <location evidence="1">Mitochondrion inner membrane</location>
        <topology evidence="1">Peripheral membrane protein</topology>
        <orientation evidence="1">Intermembrane side</orientation>
    </subcellularLocation>
</comment>
<keyword evidence="1" id="KW-0496">Mitochondrion</keyword>
<gene>
    <name evidence="4" type="ORF">CTAYLR_000454</name>
</gene>
<accession>A0AAD7XMY4</accession>
<dbReference type="InterPro" id="IPR004217">
    <property type="entry name" value="Tim10-like"/>
</dbReference>
<protein>
    <recommendedName>
        <fullName evidence="1">Mitochondrial import inner membrane translocase subunit</fullName>
    </recommendedName>
</protein>
<dbReference type="Gene3D" id="1.10.287.810">
    <property type="entry name" value="Mitochondrial import inner membrane translocase subunit tim13 like domains"/>
    <property type="match status" value="1"/>
</dbReference>
<keyword evidence="1" id="KW-1015">Disulfide bond</keyword>
<dbReference type="GO" id="GO:0015031">
    <property type="term" value="P:protein transport"/>
    <property type="evidence" value="ECO:0007669"/>
    <property type="project" value="UniProtKB-KW"/>
</dbReference>
<feature type="compositionally biased region" description="Basic and acidic residues" evidence="2">
    <location>
        <begin position="8"/>
        <end position="24"/>
    </location>
</feature>
<comment type="similarity">
    <text evidence="1">Belongs to the small Tim family.</text>
</comment>
<name>A0AAD7XMY4_9STRA</name>
<feature type="region of interest" description="Disordered" evidence="2">
    <location>
        <begin position="1"/>
        <end position="50"/>
    </location>
</feature>